<keyword evidence="1" id="KW-1133">Transmembrane helix</keyword>
<comment type="caution">
    <text evidence="2">The sequence shown here is derived from an EMBL/GenBank/DDBJ whole genome shotgun (WGS) entry which is preliminary data.</text>
</comment>
<name>A0ABM9N802_9RICK</name>
<feature type="transmembrane region" description="Helical" evidence="1">
    <location>
        <begin position="54"/>
        <end position="80"/>
    </location>
</feature>
<protein>
    <submittedName>
        <fullName evidence="2">Uncharacterized protein</fullName>
    </submittedName>
</protein>
<organism evidence="2 3">
    <name type="scientific">Candidatus Xenohaliotis californiensis</name>
    <dbReference type="NCBI Taxonomy" id="84677"/>
    <lineage>
        <taxon>Bacteria</taxon>
        <taxon>Pseudomonadati</taxon>
        <taxon>Pseudomonadota</taxon>
        <taxon>Alphaproteobacteria</taxon>
        <taxon>Rickettsiales</taxon>
        <taxon>Anaplasmataceae</taxon>
        <taxon>Candidatus Xenohaliotis</taxon>
    </lineage>
</organism>
<gene>
    <name evidence="2" type="ORF">CAXC1_260005</name>
</gene>
<evidence type="ECO:0000313" key="2">
    <source>
        <dbReference type="EMBL" id="CAK8162889.1"/>
    </source>
</evidence>
<keyword evidence="1" id="KW-0812">Transmembrane</keyword>
<dbReference type="EMBL" id="CAWVOK010000018">
    <property type="protein sequence ID" value="CAK8162889.1"/>
    <property type="molecule type" value="Genomic_DNA"/>
</dbReference>
<sequence length="138" mass="15193">MFLFDLIKKIFTLSPVTIGEKVGSIVLFSLVILFCHAANPWILSTLIGNGSVALGFMFSVYILEILCMTFCGISGILIGYNCIKNGISPIEPESLNHAEINQSKIFNDDNSCTSSIMSEVTPEKYGENIVDNKQIHQI</sequence>
<dbReference type="RefSeq" id="WP_338363903.1">
    <property type="nucleotide sequence ID" value="NZ_CAWVOK010000018.1"/>
</dbReference>
<evidence type="ECO:0000313" key="3">
    <source>
        <dbReference type="Proteomes" id="UP001314181"/>
    </source>
</evidence>
<evidence type="ECO:0000256" key="1">
    <source>
        <dbReference type="SAM" id="Phobius"/>
    </source>
</evidence>
<dbReference type="Proteomes" id="UP001314181">
    <property type="component" value="Unassembled WGS sequence"/>
</dbReference>
<feature type="transmembrane region" description="Helical" evidence="1">
    <location>
        <begin position="21"/>
        <end position="42"/>
    </location>
</feature>
<keyword evidence="1" id="KW-0472">Membrane</keyword>
<keyword evidence="3" id="KW-1185">Reference proteome</keyword>
<proteinExistence type="predicted"/>
<reference evidence="2 3" key="1">
    <citation type="submission" date="2024-01" db="EMBL/GenBank/DDBJ databases">
        <authorList>
            <person name="Kunselman E."/>
        </authorList>
    </citation>
    <scope>NUCLEOTIDE SEQUENCE [LARGE SCALE GENOMIC DNA]</scope>
    <source>
        <strain evidence="2">2 abalone samples</strain>
    </source>
</reference>
<accession>A0ABM9N802</accession>